<evidence type="ECO:0000256" key="8">
    <source>
        <dbReference type="SAM" id="MobiDB-lite"/>
    </source>
</evidence>
<dbReference type="EMBL" id="JAPTSV010000007">
    <property type="protein sequence ID" value="KAJ1525728.1"/>
    <property type="molecule type" value="Genomic_DNA"/>
</dbReference>
<feature type="domain" description="UFSP1/2/DUB catalytic" evidence="9">
    <location>
        <begin position="383"/>
        <end position="567"/>
    </location>
</feature>
<evidence type="ECO:0000256" key="6">
    <source>
        <dbReference type="ARBA" id="ARBA00057559"/>
    </source>
</evidence>
<keyword evidence="3" id="KW-0833">Ubl conjugation pathway</keyword>
<gene>
    <name evidence="12" type="ORF">ONE63_008936</name>
</gene>
<evidence type="ECO:0000256" key="2">
    <source>
        <dbReference type="ARBA" id="ARBA00022670"/>
    </source>
</evidence>
<name>A0AAV7XM83_9NEOP</name>
<protein>
    <recommendedName>
        <fullName evidence="7">Probable Ufm1-specific protease 2</fullName>
    </recommendedName>
</protein>
<reference evidence="12" key="1">
    <citation type="submission" date="2022-12" db="EMBL/GenBank/DDBJ databases">
        <title>Chromosome-level genome assembly of the bean flower thrips Megalurothrips usitatus.</title>
        <authorList>
            <person name="Ma L."/>
            <person name="Liu Q."/>
            <person name="Li H."/>
            <person name="Cai W."/>
        </authorList>
    </citation>
    <scope>NUCLEOTIDE SEQUENCE</scope>
    <source>
        <strain evidence="12">Cailab_2022a</strain>
    </source>
</reference>
<evidence type="ECO:0000256" key="3">
    <source>
        <dbReference type="ARBA" id="ARBA00022786"/>
    </source>
</evidence>
<dbReference type="PANTHER" id="PTHR48153">
    <property type="entry name" value="UFM1-SPECIFIC PROTEASE 2"/>
    <property type="match status" value="1"/>
</dbReference>
<dbReference type="Pfam" id="PF26560">
    <property type="entry name" value="UFSP2_MPN_insect"/>
    <property type="match status" value="1"/>
</dbReference>
<evidence type="ECO:0000256" key="1">
    <source>
        <dbReference type="ARBA" id="ARBA00008552"/>
    </source>
</evidence>
<dbReference type="FunFam" id="3.90.70.130:FF:000001">
    <property type="entry name" value="Probable Ufm1-specific protease 2"/>
    <property type="match status" value="1"/>
</dbReference>
<evidence type="ECO:0000313" key="13">
    <source>
        <dbReference type="Proteomes" id="UP001075354"/>
    </source>
</evidence>
<dbReference type="GO" id="GO:0005783">
    <property type="term" value="C:endoplasmic reticulum"/>
    <property type="evidence" value="ECO:0007669"/>
    <property type="project" value="TreeGrafter"/>
</dbReference>
<evidence type="ECO:0000259" key="11">
    <source>
        <dbReference type="Pfam" id="PF26560"/>
    </source>
</evidence>
<dbReference type="Pfam" id="PF20908">
    <property type="entry name" value="UfSP2_N"/>
    <property type="match status" value="1"/>
</dbReference>
<evidence type="ECO:0000256" key="4">
    <source>
        <dbReference type="ARBA" id="ARBA00022801"/>
    </source>
</evidence>
<keyword evidence="5" id="KW-0788">Thiol protease</keyword>
<keyword evidence="2" id="KW-0645">Protease</keyword>
<feature type="domain" description="UFSP2 second" evidence="10">
    <location>
        <begin position="155"/>
        <end position="360"/>
    </location>
</feature>
<evidence type="ECO:0000259" key="9">
    <source>
        <dbReference type="Pfam" id="PF07910"/>
    </source>
</evidence>
<evidence type="ECO:0000313" key="12">
    <source>
        <dbReference type="EMBL" id="KAJ1525728.1"/>
    </source>
</evidence>
<dbReference type="Pfam" id="PF07910">
    <property type="entry name" value="Peptidase_C78"/>
    <property type="match status" value="1"/>
</dbReference>
<dbReference type="GO" id="GO:0071567">
    <property type="term" value="F:deUFMylase activity"/>
    <property type="evidence" value="ECO:0007669"/>
    <property type="project" value="TreeGrafter"/>
</dbReference>
<dbReference type="InterPro" id="IPR058757">
    <property type="entry name" value="UFSP2_MPN_N"/>
</dbReference>
<dbReference type="InterPro" id="IPR012462">
    <property type="entry name" value="UFSP1/2_DUB_cat"/>
</dbReference>
<accession>A0AAV7XM83</accession>
<comment type="caution">
    <text evidence="12">The sequence shown here is derived from an EMBL/GenBank/DDBJ whole genome shotgun (WGS) entry which is preliminary data.</text>
</comment>
<organism evidence="12 13">
    <name type="scientific">Megalurothrips usitatus</name>
    <name type="common">bean blossom thrips</name>
    <dbReference type="NCBI Taxonomy" id="439358"/>
    <lineage>
        <taxon>Eukaryota</taxon>
        <taxon>Metazoa</taxon>
        <taxon>Ecdysozoa</taxon>
        <taxon>Arthropoda</taxon>
        <taxon>Hexapoda</taxon>
        <taxon>Insecta</taxon>
        <taxon>Pterygota</taxon>
        <taxon>Neoptera</taxon>
        <taxon>Paraneoptera</taxon>
        <taxon>Thysanoptera</taxon>
        <taxon>Terebrantia</taxon>
        <taxon>Thripoidea</taxon>
        <taxon>Thripidae</taxon>
        <taxon>Megalurothrips</taxon>
    </lineage>
</organism>
<evidence type="ECO:0000256" key="5">
    <source>
        <dbReference type="ARBA" id="ARBA00022807"/>
    </source>
</evidence>
<dbReference type="Gene3D" id="3.90.70.130">
    <property type="match status" value="1"/>
</dbReference>
<comment type="function">
    <text evidence="6">Thiol protease which recognizes and hydrolyzes the peptide bond at the C-terminal Gly of UFM1, a ubiquitin-like modifier protein bound to a number of target proteins. Does not hydrolyze SUMO1 or ISG15 ubiquitin-like proteins.</text>
</comment>
<comment type="similarity">
    <text evidence="1">Belongs to the peptidase C78 family.</text>
</comment>
<feature type="compositionally biased region" description="Polar residues" evidence="8">
    <location>
        <begin position="356"/>
        <end position="367"/>
    </location>
</feature>
<feature type="region of interest" description="Disordered" evidence="8">
    <location>
        <begin position="356"/>
        <end position="375"/>
    </location>
</feature>
<keyword evidence="4" id="KW-0378">Hydrolase</keyword>
<proteinExistence type="inferred from homology"/>
<evidence type="ECO:0000256" key="7">
    <source>
        <dbReference type="ARBA" id="ARBA00073264"/>
    </source>
</evidence>
<evidence type="ECO:0000259" key="10">
    <source>
        <dbReference type="Pfam" id="PF20908"/>
    </source>
</evidence>
<feature type="domain" description="UFSP2 N-terminal MPN-like" evidence="11">
    <location>
        <begin position="6"/>
        <end position="126"/>
    </location>
</feature>
<dbReference type="Proteomes" id="UP001075354">
    <property type="component" value="Chromosome 7"/>
</dbReference>
<dbReference type="GO" id="GO:0005634">
    <property type="term" value="C:nucleus"/>
    <property type="evidence" value="ECO:0007669"/>
    <property type="project" value="TreeGrafter"/>
</dbReference>
<dbReference type="PANTHER" id="PTHR48153:SF2">
    <property type="entry name" value="UFM1-SPECIFIC PROTEASE 2"/>
    <property type="match status" value="1"/>
</dbReference>
<dbReference type="GO" id="GO:0006508">
    <property type="term" value="P:proteolysis"/>
    <property type="evidence" value="ECO:0007669"/>
    <property type="project" value="UniProtKB-KW"/>
</dbReference>
<keyword evidence="13" id="KW-1185">Reference proteome</keyword>
<sequence>MPRISKVLVASDVIDRFKDLKDAACGSLLGHFHDDTLAIVGFVISDQENSTCQNSLKCTSTEIRVCGAFTVDADVQKAEACFEMMSKLQNAKCFGSPLLLSNVRDDIQSYVNNVQTTFETVSKSQLASTFVYFRSKAELTIKSERSQQYIQIAFDDLRKKVLSEDVAFYIPSKNVFLSGPTNEKIFGGSGITADSRVKDLYSQSDRGSKDYAVLPSQVHLKMTKDFDQEDIHNTVPYVRQIRRLIGPFQSAKICVTIDVMTLVHRTSSVGSLFSVLKNSLLHGMSKVEANLVSQLASDSLSAPEIYHFLPAQSSFFISTVYAKTHPDVDLRKQREQLHQTFGFPLDQPLFRRSQAYQFPSGSSNSGPLRNPHDGLNSGVKGGQVSLVKGQYNYHHYMQDRFDDNGWGCAYRSLQTIVSWFRLQGYTEKDVPTHKQIQECLVKIGDKPSSFVGSRQWIGSTEVSFVLESMLGVSSKILTASTGEEVGCLGSELHYHFQTHGTPIMIGGGVLAHTIIGVDYNRSTGEIKFLILDPHYTGGEDLGVITGKGWVGWKDVKFWTKNAFYNLCLPLRPVGDI</sequence>
<dbReference type="InterPro" id="IPR049387">
    <property type="entry name" value="UFSP2-like_2nd"/>
</dbReference>
<dbReference type="AlphaFoldDB" id="A0AAV7XM83"/>